<organism evidence="1 2">
    <name type="scientific">Calderihabitans maritimus</name>
    <dbReference type="NCBI Taxonomy" id="1246530"/>
    <lineage>
        <taxon>Bacteria</taxon>
        <taxon>Bacillati</taxon>
        <taxon>Bacillota</taxon>
        <taxon>Clostridia</taxon>
        <taxon>Neomoorellales</taxon>
        <taxon>Calderihabitantaceae</taxon>
        <taxon>Calderihabitans</taxon>
    </lineage>
</organism>
<gene>
    <name evidence="1" type="ORF">KKC1_03550</name>
</gene>
<evidence type="ECO:0000313" key="1">
    <source>
        <dbReference type="EMBL" id="GAW91193.1"/>
    </source>
</evidence>
<sequence length="59" mass="6864">MEVHQNGRQYLVKQHGTRGKYERQANQFAPEMLPGEDKPAYGESAVCFIKNMFRERGFS</sequence>
<accession>A0A1Z5HNT9</accession>
<name>A0A1Z5HNT9_9FIRM</name>
<dbReference type="EMBL" id="BDGJ01000010">
    <property type="protein sequence ID" value="GAW91193.1"/>
    <property type="molecule type" value="Genomic_DNA"/>
</dbReference>
<evidence type="ECO:0000313" key="2">
    <source>
        <dbReference type="Proteomes" id="UP000197032"/>
    </source>
</evidence>
<dbReference type="AlphaFoldDB" id="A0A1Z5HNT9"/>
<comment type="caution">
    <text evidence="1">The sequence shown here is derived from an EMBL/GenBank/DDBJ whole genome shotgun (WGS) entry which is preliminary data.</text>
</comment>
<keyword evidence="2" id="KW-1185">Reference proteome</keyword>
<protein>
    <submittedName>
        <fullName evidence="1">Uncharacterized protein</fullName>
    </submittedName>
</protein>
<dbReference type="Proteomes" id="UP000197032">
    <property type="component" value="Unassembled WGS sequence"/>
</dbReference>
<proteinExistence type="predicted"/>
<reference evidence="2" key="1">
    <citation type="journal article" date="2017" name="Appl. Environ. Microbiol.">
        <title>Genomic analysis of Calderihabitans maritimus KKC1, a thermophilic hydrogenogenic carboxydotrophic bacterium isolated from marine sediment.</title>
        <authorList>
            <person name="Omae K."/>
            <person name="Yoneda Y."/>
            <person name="Fukuyama Y."/>
            <person name="Yoshida T."/>
            <person name="Sako Y."/>
        </authorList>
    </citation>
    <scope>NUCLEOTIDE SEQUENCE [LARGE SCALE GENOMIC DNA]</scope>
    <source>
        <strain evidence="2">KKC1</strain>
    </source>
</reference>